<feature type="transmembrane region" description="Helical" evidence="6">
    <location>
        <begin position="192"/>
        <end position="214"/>
    </location>
</feature>
<dbReference type="AlphaFoldDB" id="A0A0L0NGT1"/>
<feature type="transmembrane region" description="Helical" evidence="6">
    <location>
        <begin position="127"/>
        <end position="149"/>
    </location>
</feature>
<dbReference type="PANTHER" id="PTHR30618">
    <property type="entry name" value="NCS1 FAMILY PURINE/PYRIMIDINE TRANSPORTER"/>
    <property type="match status" value="1"/>
</dbReference>
<keyword evidence="8" id="KW-1185">Reference proteome</keyword>
<reference evidence="7 8" key="1">
    <citation type="journal article" date="2015" name="BMC Genomics">
        <title>The genome of the truffle-parasite Tolypocladium ophioglossoides and the evolution of antifungal peptaibiotics.</title>
        <authorList>
            <person name="Quandt C.A."/>
            <person name="Bushley K.E."/>
            <person name="Spatafora J.W."/>
        </authorList>
    </citation>
    <scope>NUCLEOTIDE SEQUENCE [LARGE SCALE GENOMIC DNA]</scope>
    <source>
        <strain evidence="7 8">CBS 100239</strain>
    </source>
</reference>
<comment type="similarity">
    <text evidence="2">Belongs to the purine-cytosine permease (2.A.39) family.</text>
</comment>
<dbReference type="InterPro" id="IPR001248">
    <property type="entry name" value="Pur-cyt_permease"/>
</dbReference>
<evidence type="ECO:0000256" key="5">
    <source>
        <dbReference type="ARBA" id="ARBA00023136"/>
    </source>
</evidence>
<dbReference type="NCBIfam" id="TIGR00800">
    <property type="entry name" value="ncs1"/>
    <property type="match status" value="1"/>
</dbReference>
<feature type="transmembrane region" description="Helical" evidence="6">
    <location>
        <begin position="169"/>
        <end position="185"/>
    </location>
</feature>
<feature type="transmembrane region" description="Helical" evidence="6">
    <location>
        <begin position="325"/>
        <end position="348"/>
    </location>
</feature>
<proteinExistence type="inferred from homology"/>
<dbReference type="EMBL" id="LFRF01000004">
    <property type="protein sequence ID" value="KND93342.1"/>
    <property type="molecule type" value="Genomic_DNA"/>
</dbReference>
<dbReference type="Pfam" id="PF02133">
    <property type="entry name" value="Transp_cyt_pur"/>
    <property type="match status" value="1"/>
</dbReference>
<organism evidence="7 8">
    <name type="scientific">Tolypocladium ophioglossoides (strain CBS 100239)</name>
    <name type="common">Snaketongue truffleclub</name>
    <name type="synonym">Elaphocordyceps ophioglossoides</name>
    <dbReference type="NCBI Taxonomy" id="1163406"/>
    <lineage>
        <taxon>Eukaryota</taxon>
        <taxon>Fungi</taxon>
        <taxon>Dikarya</taxon>
        <taxon>Ascomycota</taxon>
        <taxon>Pezizomycotina</taxon>
        <taxon>Sordariomycetes</taxon>
        <taxon>Hypocreomycetidae</taxon>
        <taxon>Hypocreales</taxon>
        <taxon>Ophiocordycipitaceae</taxon>
        <taxon>Tolypocladium</taxon>
    </lineage>
</organism>
<dbReference type="PANTHER" id="PTHR30618:SF4">
    <property type="entry name" value="ALLANTOIN PERMEASE"/>
    <property type="match status" value="1"/>
</dbReference>
<feature type="transmembrane region" description="Helical" evidence="6">
    <location>
        <begin position="477"/>
        <end position="496"/>
    </location>
</feature>
<name>A0A0L0NGT1_TOLOC</name>
<keyword evidence="4 6" id="KW-1133">Transmembrane helix</keyword>
<evidence type="ECO:0000313" key="7">
    <source>
        <dbReference type="EMBL" id="KND93342.1"/>
    </source>
</evidence>
<evidence type="ECO:0000256" key="1">
    <source>
        <dbReference type="ARBA" id="ARBA00004141"/>
    </source>
</evidence>
<accession>A0A0L0NGT1</accession>
<feature type="transmembrane region" description="Helical" evidence="6">
    <location>
        <begin position="100"/>
        <end position="120"/>
    </location>
</feature>
<dbReference type="Proteomes" id="UP000036947">
    <property type="component" value="Unassembled WGS sequence"/>
</dbReference>
<feature type="transmembrane region" description="Helical" evidence="6">
    <location>
        <begin position="445"/>
        <end position="465"/>
    </location>
</feature>
<keyword evidence="5 6" id="KW-0472">Membrane</keyword>
<dbReference type="GO" id="GO:0005886">
    <property type="term" value="C:plasma membrane"/>
    <property type="evidence" value="ECO:0007669"/>
    <property type="project" value="TreeGrafter"/>
</dbReference>
<feature type="transmembrane region" description="Helical" evidence="6">
    <location>
        <begin position="397"/>
        <end position="415"/>
    </location>
</feature>
<evidence type="ECO:0000313" key="8">
    <source>
        <dbReference type="Proteomes" id="UP000036947"/>
    </source>
</evidence>
<dbReference type="GO" id="GO:0015205">
    <property type="term" value="F:nucleobase transmembrane transporter activity"/>
    <property type="evidence" value="ECO:0007669"/>
    <property type="project" value="TreeGrafter"/>
</dbReference>
<feature type="transmembrane region" description="Helical" evidence="6">
    <location>
        <begin position="234"/>
        <end position="254"/>
    </location>
</feature>
<comment type="caution">
    <text evidence="7">The sequence shown here is derived from an EMBL/GenBank/DDBJ whole genome shotgun (WGS) entry which is preliminary data.</text>
</comment>
<feature type="transmembrane region" description="Helical" evidence="6">
    <location>
        <begin position="369"/>
        <end position="391"/>
    </location>
</feature>
<evidence type="ECO:0000256" key="6">
    <source>
        <dbReference type="SAM" id="Phobius"/>
    </source>
</evidence>
<sequence length="550" mass="60001">MKLGTIAAWARLPSVDRRTSNTWINNDIRPLEPARRTWDTFAFISFWLVNQLALSNWQLGASLVATGLSVWQAIVAIIVGKILTSLVAIFNGFVGAQWHIGFPVLSRFVWGPYGSFIALVQRIILSLVWFSVQSWTGGLCVSVILSAIFPSFQTLPDVFSSPSLDTKQFVGWILFNVAMASVLWIRPHKIKYFVLVCNTLSSIALISITIWSLARAGGGGPLLSQGSSALSSSDLGWAITSGVTTVIGSIAVGLTNANDYSRFARKPGDQIFGQWFSIILFGTLLPLFGCLTASATQAIWGEAVWNPPIICQKWLDDNYSSGSRAAAFFAGVALVACQLAINVVDNAFSAGMDLAGLVSSYIDIRRGAYLGLILTIAMCPWELLSSASVFISVLSAYSVFLGPIVGIQVCDYWIVRRRQIKLSDLYTPNADGIYYFNKGFNPRSFIAWFLGFGTQLPGFAASVNPGHVKVGKTGSELFYLAYPLGFTISFMVHYILNRIFPPPGLGVIDEVDFFGTFTPDEAAKLGVTVLQESDAINLSMEEKRSSTTKR</sequence>
<evidence type="ECO:0000256" key="3">
    <source>
        <dbReference type="ARBA" id="ARBA00022692"/>
    </source>
</evidence>
<dbReference type="InterPro" id="IPR012681">
    <property type="entry name" value="NCS1"/>
</dbReference>
<evidence type="ECO:0000256" key="4">
    <source>
        <dbReference type="ARBA" id="ARBA00022989"/>
    </source>
</evidence>
<gene>
    <name evidence="7" type="ORF">TOPH_02129</name>
</gene>
<feature type="transmembrane region" description="Helical" evidence="6">
    <location>
        <begin position="71"/>
        <end position="94"/>
    </location>
</feature>
<feature type="transmembrane region" description="Helical" evidence="6">
    <location>
        <begin position="275"/>
        <end position="300"/>
    </location>
</feature>
<dbReference type="Gene3D" id="1.10.4160.10">
    <property type="entry name" value="Hydantoin permease"/>
    <property type="match status" value="1"/>
</dbReference>
<dbReference type="CDD" id="cd11482">
    <property type="entry name" value="SLC-NCS1sbd_NRT1-like"/>
    <property type="match status" value="1"/>
</dbReference>
<dbReference type="OrthoDB" id="2018619at2759"/>
<comment type="subcellular location">
    <subcellularLocation>
        <location evidence="1">Membrane</location>
        <topology evidence="1">Multi-pass membrane protein</topology>
    </subcellularLocation>
</comment>
<dbReference type="InterPro" id="IPR045225">
    <property type="entry name" value="Uracil/uridine/allantoin_perm"/>
</dbReference>
<keyword evidence="3 6" id="KW-0812">Transmembrane</keyword>
<evidence type="ECO:0000256" key="2">
    <source>
        <dbReference type="ARBA" id="ARBA00008974"/>
    </source>
</evidence>
<protein>
    <submittedName>
        <fullName evidence="7">Putative permease C29B12.14c</fullName>
    </submittedName>
</protein>